<feature type="region of interest" description="Disordered" evidence="1">
    <location>
        <begin position="25"/>
        <end position="207"/>
    </location>
</feature>
<feature type="compositionally biased region" description="Basic and acidic residues" evidence="1">
    <location>
        <begin position="59"/>
        <end position="72"/>
    </location>
</feature>
<evidence type="ECO:0000256" key="1">
    <source>
        <dbReference type="SAM" id="MobiDB-lite"/>
    </source>
</evidence>
<evidence type="ECO:0000313" key="2">
    <source>
        <dbReference type="EMBL" id="CAI8056243.1"/>
    </source>
</evidence>
<name>A0AA35XEW9_GEOBA</name>
<gene>
    <name evidence="2" type="ORF">GBAR_LOCUS30648</name>
</gene>
<dbReference type="EMBL" id="CASHTH010004339">
    <property type="protein sequence ID" value="CAI8056243.1"/>
    <property type="molecule type" value="Genomic_DNA"/>
</dbReference>
<dbReference type="InterPro" id="IPR011992">
    <property type="entry name" value="EF-hand-dom_pair"/>
</dbReference>
<feature type="compositionally biased region" description="Basic and acidic residues" evidence="1">
    <location>
        <begin position="541"/>
        <end position="550"/>
    </location>
</feature>
<feature type="compositionally biased region" description="Basic and acidic residues" evidence="1">
    <location>
        <begin position="496"/>
        <end position="509"/>
    </location>
</feature>
<feature type="region of interest" description="Disordered" evidence="1">
    <location>
        <begin position="457"/>
        <end position="479"/>
    </location>
</feature>
<feature type="compositionally biased region" description="Basic residues" evidence="1">
    <location>
        <begin position="191"/>
        <end position="204"/>
    </location>
</feature>
<feature type="region of interest" description="Disordered" evidence="1">
    <location>
        <begin position="493"/>
        <end position="550"/>
    </location>
</feature>
<protein>
    <submittedName>
        <fullName evidence="2">Uncharacterized protein</fullName>
    </submittedName>
</protein>
<dbReference type="AlphaFoldDB" id="A0AA35XEW9"/>
<reference evidence="2" key="1">
    <citation type="submission" date="2023-03" db="EMBL/GenBank/DDBJ databases">
        <authorList>
            <person name="Steffen K."/>
            <person name="Cardenas P."/>
        </authorList>
    </citation>
    <scope>NUCLEOTIDE SEQUENCE</scope>
</reference>
<evidence type="ECO:0000313" key="3">
    <source>
        <dbReference type="Proteomes" id="UP001174909"/>
    </source>
</evidence>
<keyword evidence="3" id="KW-1185">Reference proteome</keyword>
<feature type="compositionally biased region" description="Basic and acidic residues" evidence="1">
    <location>
        <begin position="134"/>
        <end position="145"/>
    </location>
</feature>
<dbReference type="SUPFAM" id="SSF47473">
    <property type="entry name" value="EF-hand"/>
    <property type="match status" value="1"/>
</dbReference>
<dbReference type="Proteomes" id="UP001174909">
    <property type="component" value="Unassembled WGS sequence"/>
</dbReference>
<accession>A0AA35XEW9</accession>
<comment type="caution">
    <text evidence="2">The sequence shown here is derived from an EMBL/GenBank/DDBJ whole genome shotgun (WGS) entry which is preliminary data.</text>
</comment>
<sequence length="550" mass="61021">CACANVTMETSHKWVGLEDKVLLKMDGETSEETVTQPTEAEAQPQQLSADQPPESQDGETPRERTEVEERTDPAVLIETGAAVEGEGDGATKESKEKEPEPVEKRDTVERDAAENGKGKEEGGGDGGAGTEGASNERDEGDKVDVAHPAVTEEPQESESTPKERKEKDKKKAEKKRKKSKTPREEGIKGSPRSRKRGTKSKGGHNRQLEEILISAFLPFDPEGNGTVDSTTFWEIQSPELNLQLEPAELVALQEMVTADRSGLVPYAEFAAQAGDIISSLYHDRPSSELFQVEQLALLAEEDHSTMLQYFDQVAPDGQAPYQLNKYTGDIQRDTAALQTGHTHPQIDLINQAYRQAQEAAFETEQYKEENRELQNQLRLMSEEQETLTLQLEQTGHVLDEANAEIHEKESESGRLQALLTGREHEIEDLKTQLAEADVVKEKLRTLELELEQVQDEVESRGATMEARDSSMSTLQKQSHRVVDKLKVGVDIRGGGKKIDAESGREEQCPRHLTQTSQELQRKKHGTGKVAERAGQTGGQVERGESQRFGR</sequence>
<feature type="compositionally biased region" description="Polar residues" evidence="1">
    <location>
        <begin position="32"/>
        <end position="49"/>
    </location>
</feature>
<organism evidence="2 3">
    <name type="scientific">Geodia barretti</name>
    <name type="common">Barrett's horny sponge</name>
    <dbReference type="NCBI Taxonomy" id="519541"/>
    <lineage>
        <taxon>Eukaryota</taxon>
        <taxon>Metazoa</taxon>
        <taxon>Porifera</taxon>
        <taxon>Demospongiae</taxon>
        <taxon>Heteroscleromorpha</taxon>
        <taxon>Tetractinellida</taxon>
        <taxon>Astrophorina</taxon>
        <taxon>Geodiidae</taxon>
        <taxon>Geodia</taxon>
    </lineage>
</organism>
<feature type="compositionally biased region" description="Basic and acidic residues" evidence="1">
    <location>
        <begin position="159"/>
        <end position="171"/>
    </location>
</feature>
<feature type="compositionally biased region" description="Basic and acidic residues" evidence="1">
    <location>
        <begin position="89"/>
        <end position="122"/>
    </location>
</feature>
<proteinExistence type="predicted"/>
<feature type="non-terminal residue" evidence="2">
    <location>
        <position position="1"/>
    </location>
</feature>